<dbReference type="InterPro" id="IPR000700">
    <property type="entry name" value="PAS-assoc_C"/>
</dbReference>
<comment type="caution">
    <text evidence="10">The sequence shown here is derived from an EMBL/GenBank/DDBJ whole genome shotgun (WGS) entry which is preliminary data.</text>
</comment>
<dbReference type="InterPro" id="IPR013656">
    <property type="entry name" value="PAS_4"/>
</dbReference>
<dbReference type="Pfam" id="PF02518">
    <property type="entry name" value="HATPase_c"/>
    <property type="match status" value="1"/>
</dbReference>
<dbReference type="InterPro" id="IPR005467">
    <property type="entry name" value="His_kinase_dom"/>
</dbReference>
<dbReference type="SMART" id="SM00091">
    <property type="entry name" value="PAS"/>
    <property type="match status" value="5"/>
</dbReference>
<dbReference type="Gene3D" id="3.30.565.10">
    <property type="entry name" value="Histidine kinase-like ATPase, C-terminal domain"/>
    <property type="match status" value="1"/>
</dbReference>
<dbReference type="PROSITE" id="PS50113">
    <property type="entry name" value="PAC"/>
    <property type="match status" value="1"/>
</dbReference>
<dbReference type="SUPFAM" id="SSF55874">
    <property type="entry name" value="ATPase domain of HSP90 chaperone/DNA topoisomerase II/histidine kinase"/>
    <property type="match status" value="1"/>
</dbReference>
<name>A0A9X2AGQ5_9BACT</name>
<dbReference type="Pfam" id="PF08447">
    <property type="entry name" value="PAS_3"/>
    <property type="match status" value="1"/>
</dbReference>
<evidence type="ECO:0000259" key="9">
    <source>
        <dbReference type="PROSITE" id="PS50113"/>
    </source>
</evidence>
<dbReference type="PANTHER" id="PTHR43304">
    <property type="entry name" value="PHYTOCHROME-LIKE PROTEIN CPH1"/>
    <property type="match status" value="1"/>
</dbReference>
<feature type="domain" description="PAC" evidence="9">
    <location>
        <begin position="402"/>
        <end position="454"/>
    </location>
</feature>
<proteinExistence type="predicted"/>
<evidence type="ECO:0000259" key="7">
    <source>
        <dbReference type="PROSITE" id="PS50109"/>
    </source>
</evidence>
<dbReference type="EC" id="2.7.13.3" evidence="2"/>
<evidence type="ECO:0000256" key="5">
    <source>
        <dbReference type="ARBA" id="ARBA00022777"/>
    </source>
</evidence>
<dbReference type="Gene3D" id="1.20.5.1930">
    <property type="match status" value="1"/>
</dbReference>
<dbReference type="Gene3D" id="3.30.450.20">
    <property type="entry name" value="PAS domain"/>
    <property type="match status" value="5"/>
</dbReference>
<dbReference type="InterPro" id="IPR036890">
    <property type="entry name" value="HATPase_C_sf"/>
</dbReference>
<dbReference type="NCBIfam" id="TIGR00229">
    <property type="entry name" value="sensory_box"/>
    <property type="match status" value="2"/>
</dbReference>
<evidence type="ECO:0000313" key="10">
    <source>
        <dbReference type="EMBL" id="MCI1189097.1"/>
    </source>
</evidence>
<keyword evidence="3" id="KW-0597">Phosphoprotein</keyword>
<accession>A0A9X2AGQ5</accession>
<dbReference type="GO" id="GO:0004673">
    <property type="term" value="F:protein histidine kinase activity"/>
    <property type="evidence" value="ECO:0007669"/>
    <property type="project" value="UniProtKB-EC"/>
</dbReference>
<evidence type="ECO:0000256" key="1">
    <source>
        <dbReference type="ARBA" id="ARBA00000085"/>
    </source>
</evidence>
<keyword evidence="6" id="KW-0175">Coiled coil</keyword>
<evidence type="ECO:0000259" key="8">
    <source>
        <dbReference type="PROSITE" id="PS50112"/>
    </source>
</evidence>
<feature type="domain" description="PAS" evidence="8">
    <location>
        <begin position="571"/>
        <end position="622"/>
    </location>
</feature>
<gene>
    <name evidence="10" type="ORF">MON38_16860</name>
</gene>
<keyword evidence="4" id="KW-0808">Transferase</keyword>
<dbReference type="InterPro" id="IPR000014">
    <property type="entry name" value="PAS"/>
</dbReference>
<dbReference type="InterPro" id="IPR003594">
    <property type="entry name" value="HATPase_dom"/>
</dbReference>
<keyword evidence="11" id="KW-1185">Reference proteome</keyword>
<dbReference type="SUPFAM" id="SSF55785">
    <property type="entry name" value="PYP-like sensor domain (PAS domain)"/>
    <property type="match status" value="5"/>
</dbReference>
<evidence type="ECO:0000313" key="11">
    <source>
        <dbReference type="Proteomes" id="UP001139193"/>
    </source>
</evidence>
<dbReference type="InterPro" id="IPR052162">
    <property type="entry name" value="Sensor_kinase/Photoreceptor"/>
</dbReference>
<dbReference type="CDD" id="cd16917">
    <property type="entry name" value="HATPase_UhpB-NarQ-NarX-like"/>
    <property type="match status" value="1"/>
</dbReference>
<evidence type="ECO:0000256" key="2">
    <source>
        <dbReference type="ARBA" id="ARBA00012438"/>
    </source>
</evidence>
<organism evidence="10 11">
    <name type="scientific">Hymenobacter cyanobacteriorum</name>
    <dbReference type="NCBI Taxonomy" id="2926463"/>
    <lineage>
        <taxon>Bacteria</taxon>
        <taxon>Pseudomonadati</taxon>
        <taxon>Bacteroidota</taxon>
        <taxon>Cytophagia</taxon>
        <taxon>Cytophagales</taxon>
        <taxon>Hymenobacteraceae</taxon>
        <taxon>Hymenobacter</taxon>
    </lineage>
</organism>
<dbReference type="PANTHER" id="PTHR43304:SF1">
    <property type="entry name" value="PAC DOMAIN-CONTAINING PROTEIN"/>
    <property type="match status" value="1"/>
</dbReference>
<evidence type="ECO:0000256" key="4">
    <source>
        <dbReference type="ARBA" id="ARBA00022679"/>
    </source>
</evidence>
<comment type="catalytic activity">
    <reaction evidence="1">
        <text>ATP + protein L-histidine = ADP + protein N-phospho-L-histidine.</text>
        <dbReference type="EC" id="2.7.13.3"/>
    </reaction>
</comment>
<dbReference type="CDD" id="cd00130">
    <property type="entry name" value="PAS"/>
    <property type="match status" value="4"/>
</dbReference>
<dbReference type="SMART" id="SM00387">
    <property type="entry name" value="HATPase_c"/>
    <property type="match status" value="1"/>
</dbReference>
<sequence>MPAATPADPTSPHAQEQALRARAEAHRRLVTQAAAPLAPEETQRLVQELQVHQIELEMQNEELLLAQAEAEQARTRYVDLYEFAPVGYFSLSEVGAIEQLNLCGSQLLGPVRQRLLGRRFALFVAPAQRLEFGQFLARVFSTDTTQRAEVRLLREDETLFHGLLEGLRVLTPAGPQCRLAVLDVTDRRRATDALATSEARFRKLFTDSHDAVALLQGSLYVDCNAAALRLLGAERRDQLVGHPAWAHTPEFQPDGSRTIDQLRACLDAALAAGSTRCEILMRRVSGDEIWVEAVFTPIEVGGPAPLVHILWRDITASRAAAQQLRASEARLSLALAASQTGVFTWDFATRQVEGDPAVQAMFGRASGPGFFPLEDVQNRIHRHDLPRLWGGLQAAIAVQEPLEVSFRVVWADGSVHHLGLAGRVVTNEPGHATGFTGVLRDVTRQRAADEELHYKSLVLERMLHRMPMVLTRLKPDGTYIESEGAGLQAVGIEPGSLVGHNVHEMYPNVQPELVQVLQGGQAEFLAEIPTAAGLPVAFQNYAFFDEQGQQVVVLAVDVTAAEQQRRQLQAEQDFTRNLLENSVDCIISLDAQGRVTVWNAEAARYFGLSAAQALGRPLAEVVPMLGEYSLREVARALAGERIDRFNREFQLRAGRYDAHLVPLPSPVEGQSGGVLVILRDVTERERLAEEATQLRLRQQQEVLAAILETQETERKRIAEALHNGLGQLLYATKLSLDNRGELPPAPRDSLRLLEEAIRTTRTISFELTPGILEDFGLRIALETLVKRIAPARLPVHLHLRNLDQRLPALVEIAVYRTVQELLNNVMKHAHATEVEVHVAHENGRLYVSVEDNGRGFEPALLATEPLAGIGLAGVRNRVALLGGELSVRSQRGRGTIISFDAEV</sequence>
<dbReference type="AlphaFoldDB" id="A0A9X2AGQ5"/>
<dbReference type="PROSITE" id="PS50109">
    <property type="entry name" value="HIS_KIN"/>
    <property type="match status" value="1"/>
</dbReference>
<dbReference type="EMBL" id="JALBGC010000004">
    <property type="protein sequence ID" value="MCI1189097.1"/>
    <property type="molecule type" value="Genomic_DNA"/>
</dbReference>
<evidence type="ECO:0000256" key="3">
    <source>
        <dbReference type="ARBA" id="ARBA00022553"/>
    </source>
</evidence>
<dbReference type="RefSeq" id="WP_241937318.1">
    <property type="nucleotide sequence ID" value="NZ_JALBGC010000004.1"/>
</dbReference>
<feature type="domain" description="Histidine kinase" evidence="7">
    <location>
        <begin position="716"/>
        <end position="903"/>
    </location>
</feature>
<reference evidence="10" key="1">
    <citation type="submission" date="2022-03" db="EMBL/GenBank/DDBJ databases">
        <title>Bacterial whole genome sequence for Hymenobacter sp. DH14.</title>
        <authorList>
            <person name="Le V."/>
        </authorList>
    </citation>
    <scope>NUCLEOTIDE SEQUENCE</scope>
    <source>
        <strain evidence="10">DH14</strain>
    </source>
</reference>
<dbReference type="Proteomes" id="UP001139193">
    <property type="component" value="Unassembled WGS sequence"/>
</dbReference>
<dbReference type="InterPro" id="IPR013655">
    <property type="entry name" value="PAS_fold_3"/>
</dbReference>
<keyword evidence="5" id="KW-0418">Kinase</keyword>
<dbReference type="InterPro" id="IPR035965">
    <property type="entry name" value="PAS-like_dom_sf"/>
</dbReference>
<protein>
    <recommendedName>
        <fullName evidence="2">histidine kinase</fullName>
        <ecNumber evidence="2">2.7.13.3</ecNumber>
    </recommendedName>
</protein>
<feature type="coiled-coil region" evidence="6">
    <location>
        <begin position="42"/>
        <end position="76"/>
    </location>
</feature>
<dbReference type="Pfam" id="PF13426">
    <property type="entry name" value="PAS_9"/>
    <property type="match status" value="2"/>
</dbReference>
<dbReference type="PROSITE" id="PS50112">
    <property type="entry name" value="PAS"/>
    <property type="match status" value="1"/>
</dbReference>
<dbReference type="Pfam" id="PF08448">
    <property type="entry name" value="PAS_4"/>
    <property type="match status" value="2"/>
</dbReference>
<evidence type="ECO:0000256" key="6">
    <source>
        <dbReference type="SAM" id="Coils"/>
    </source>
</evidence>